<organism evidence="13 14">
    <name type="scientific">Dictyostelium purpureum</name>
    <name type="common">Slime mold</name>
    <dbReference type="NCBI Taxonomy" id="5786"/>
    <lineage>
        <taxon>Eukaryota</taxon>
        <taxon>Amoebozoa</taxon>
        <taxon>Evosea</taxon>
        <taxon>Eumycetozoa</taxon>
        <taxon>Dictyostelia</taxon>
        <taxon>Dictyosteliales</taxon>
        <taxon>Dictyosteliaceae</taxon>
        <taxon>Dictyostelium</taxon>
    </lineage>
</organism>
<evidence type="ECO:0000256" key="12">
    <source>
        <dbReference type="RuleBase" id="RU364031"/>
    </source>
</evidence>
<dbReference type="AlphaFoldDB" id="F0ZFT7"/>
<dbReference type="EMBL" id="GL871005">
    <property type="protein sequence ID" value="EGC37231.1"/>
    <property type="molecule type" value="Genomic_DNA"/>
</dbReference>
<comment type="subcellular location">
    <subcellularLocation>
        <location evidence="1 12">Mitochondrion inner membrane</location>
        <topology evidence="1 12">Multi-pass membrane protein</topology>
    </subcellularLocation>
</comment>
<feature type="transmembrane region" description="Helical" evidence="12">
    <location>
        <begin position="90"/>
        <end position="112"/>
    </location>
</feature>
<dbReference type="GO" id="GO:0005743">
    <property type="term" value="C:mitochondrial inner membrane"/>
    <property type="evidence" value="ECO:0007669"/>
    <property type="project" value="UniProtKB-SubCell"/>
</dbReference>
<reference evidence="14" key="1">
    <citation type="journal article" date="2011" name="Genome Biol.">
        <title>Comparative genomics of the social amoebae Dictyostelium discoideum and Dictyostelium purpureum.</title>
        <authorList>
            <consortium name="US DOE Joint Genome Institute (JGI-PGF)"/>
            <person name="Sucgang R."/>
            <person name="Kuo A."/>
            <person name="Tian X."/>
            <person name="Salerno W."/>
            <person name="Parikh A."/>
            <person name="Feasley C.L."/>
            <person name="Dalin E."/>
            <person name="Tu H."/>
            <person name="Huang E."/>
            <person name="Barry K."/>
            <person name="Lindquist E."/>
            <person name="Shapiro H."/>
            <person name="Bruce D."/>
            <person name="Schmutz J."/>
            <person name="Salamov A."/>
            <person name="Fey P."/>
            <person name="Gaudet P."/>
            <person name="Anjard C."/>
            <person name="Babu M.M."/>
            <person name="Basu S."/>
            <person name="Bushmanova Y."/>
            <person name="van der Wel H."/>
            <person name="Katoh-Kurasawa M."/>
            <person name="Dinh C."/>
            <person name="Coutinho P.M."/>
            <person name="Saito T."/>
            <person name="Elias M."/>
            <person name="Schaap P."/>
            <person name="Kay R.R."/>
            <person name="Henrissat B."/>
            <person name="Eichinger L."/>
            <person name="Rivero F."/>
            <person name="Putnam N.H."/>
            <person name="West C.M."/>
            <person name="Loomis W.F."/>
            <person name="Chisholm R.L."/>
            <person name="Shaulsky G."/>
            <person name="Strassmann J.E."/>
            <person name="Queller D.C."/>
            <person name="Kuspa A."/>
            <person name="Grigoriev I.V."/>
        </authorList>
    </citation>
    <scope>NUCLEOTIDE SEQUENCE [LARGE SCALE GENOMIC DNA]</scope>
    <source>
        <strain evidence="14">QSDP1</strain>
    </source>
</reference>
<dbReference type="eggNOG" id="ENOG502RIAB">
    <property type="taxonomic scope" value="Eukaryota"/>
</dbReference>
<dbReference type="PANTHER" id="PTHR13337">
    <property type="entry name" value="SUCCINATE DEHYDROGENASE"/>
    <property type="match status" value="1"/>
</dbReference>
<gene>
    <name evidence="13" type="ORF">DICPUDRAFT_150238</name>
</gene>
<proteinExistence type="inferred from homology"/>
<keyword evidence="3" id="KW-0813">Transport</keyword>
<dbReference type="InterPro" id="IPR034804">
    <property type="entry name" value="SQR/QFR_C/D"/>
</dbReference>
<evidence type="ECO:0000256" key="7">
    <source>
        <dbReference type="ARBA" id="ARBA00022989"/>
    </source>
</evidence>
<dbReference type="GO" id="GO:0006121">
    <property type="term" value="P:mitochondrial electron transport, succinate to ubiquinone"/>
    <property type="evidence" value="ECO:0000318"/>
    <property type="project" value="GO_Central"/>
</dbReference>
<keyword evidence="6 12" id="KW-0809">Transit peptide</keyword>
<keyword evidence="5 12" id="KW-0999">Mitochondrion inner membrane</keyword>
<dbReference type="GO" id="GO:0020037">
    <property type="term" value="F:heme binding"/>
    <property type="evidence" value="ECO:0000318"/>
    <property type="project" value="GO_Central"/>
</dbReference>
<dbReference type="PANTHER" id="PTHR13337:SF2">
    <property type="entry name" value="SUCCINATE DEHYDROGENASE [UBIQUINONE] CYTOCHROME B SMALL SUBUNIT, MITOCHONDRIAL"/>
    <property type="match status" value="1"/>
</dbReference>
<dbReference type="RefSeq" id="XP_003286282.1">
    <property type="nucleotide sequence ID" value="XM_003286234.1"/>
</dbReference>
<evidence type="ECO:0000256" key="11">
    <source>
        <dbReference type="PIRSR" id="PIRSR607992-2"/>
    </source>
</evidence>
<evidence type="ECO:0000256" key="9">
    <source>
        <dbReference type="ARBA" id="ARBA00023136"/>
    </source>
</evidence>
<dbReference type="InParanoid" id="F0ZFT7"/>
<dbReference type="GO" id="GO:0048039">
    <property type="term" value="F:ubiquinone binding"/>
    <property type="evidence" value="ECO:0000318"/>
    <property type="project" value="GO_Central"/>
</dbReference>
<evidence type="ECO:0000256" key="4">
    <source>
        <dbReference type="ARBA" id="ARBA00022692"/>
    </source>
</evidence>
<keyword evidence="11" id="KW-0408">Iron</keyword>
<keyword evidence="8 12" id="KW-0496">Mitochondrion</keyword>
<dbReference type="GO" id="GO:0046872">
    <property type="term" value="F:metal ion binding"/>
    <property type="evidence" value="ECO:0007669"/>
    <property type="project" value="UniProtKB-KW"/>
</dbReference>
<keyword evidence="4 12" id="KW-0812">Transmembrane</keyword>
<evidence type="ECO:0000256" key="10">
    <source>
        <dbReference type="PIRSR" id="PIRSR607992-1"/>
    </source>
</evidence>
<feature type="binding site" description="axial binding residue" evidence="11">
    <location>
        <position position="103"/>
    </location>
    <ligand>
        <name>heme b</name>
        <dbReference type="ChEBI" id="CHEBI:60344"/>
        <note>ligand shared with SDHC</note>
    </ligand>
    <ligandPart>
        <name>Fe</name>
        <dbReference type="ChEBI" id="CHEBI:18248"/>
    </ligandPart>
</feature>
<dbReference type="VEuPathDB" id="AmoebaDB:DICPUDRAFT_150238"/>
<dbReference type="OMA" id="FHYSTIG"/>
<dbReference type="InterPro" id="IPR007992">
    <property type="entry name" value="CybS"/>
</dbReference>
<evidence type="ECO:0000256" key="6">
    <source>
        <dbReference type="ARBA" id="ARBA00022946"/>
    </source>
</evidence>
<sequence>MIRSTKLFQPLFSSKVLGSYGPNLALEPSKYSGSRFSSNTTPQPKHLTNDQALPDPAKAILKYKLFHYSTIGLAICLPASILLPASGLTLATDCILGVVLPTHLFFGLNAVINDYIYQPFVRKTFALGSIIISAVVGLGVLFITSKHESFGTVVRRLWTK</sequence>
<feature type="binding site" evidence="10">
    <location>
        <position position="115"/>
    </location>
    <ligand>
        <name>a ubiquinone</name>
        <dbReference type="ChEBI" id="CHEBI:16389"/>
        <note>ligand shared with IP/SDHB</note>
    </ligand>
</feature>
<keyword evidence="7 12" id="KW-1133">Transmembrane helix</keyword>
<evidence type="ECO:0000313" key="13">
    <source>
        <dbReference type="EMBL" id="EGC37231.1"/>
    </source>
</evidence>
<dbReference type="STRING" id="5786.F0ZFT7"/>
<feature type="transmembrane region" description="Helical" evidence="12">
    <location>
        <begin position="124"/>
        <end position="143"/>
    </location>
</feature>
<name>F0ZFT7_DICPU</name>
<evidence type="ECO:0000313" key="14">
    <source>
        <dbReference type="Proteomes" id="UP000001064"/>
    </source>
</evidence>
<protein>
    <recommendedName>
        <fullName evidence="12">Succinate dehydrogenase [ubiquinone] cytochrome b small subunit</fullName>
    </recommendedName>
</protein>
<dbReference type="KEGG" id="dpp:DICPUDRAFT_150238"/>
<evidence type="ECO:0000256" key="5">
    <source>
        <dbReference type="ARBA" id="ARBA00022792"/>
    </source>
</evidence>
<dbReference type="GeneID" id="10503658"/>
<dbReference type="Pfam" id="PF05328">
    <property type="entry name" value="CybS"/>
    <property type="match status" value="1"/>
</dbReference>
<evidence type="ECO:0000256" key="3">
    <source>
        <dbReference type="ARBA" id="ARBA00022448"/>
    </source>
</evidence>
<evidence type="ECO:0000256" key="1">
    <source>
        <dbReference type="ARBA" id="ARBA00004448"/>
    </source>
</evidence>
<feature type="transmembrane region" description="Helical" evidence="12">
    <location>
        <begin position="65"/>
        <end position="84"/>
    </location>
</feature>
<dbReference type="GO" id="GO:0006099">
    <property type="term" value="P:tricarboxylic acid cycle"/>
    <property type="evidence" value="ECO:0000318"/>
    <property type="project" value="GO_Central"/>
</dbReference>
<comment type="similarity">
    <text evidence="2 12">Belongs to the CybS family.</text>
</comment>
<dbReference type="GO" id="GO:0045273">
    <property type="term" value="C:respiratory chain complex II (succinate dehydrogenase)"/>
    <property type="evidence" value="ECO:0000318"/>
    <property type="project" value="GO_Central"/>
</dbReference>
<evidence type="ECO:0000256" key="2">
    <source>
        <dbReference type="ARBA" id="ARBA00007294"/>
    </source>
</evidence>
<keyword evidence="14" id="KW-1185">Reference proteome</keyword>
<dbReference type="OrthoDB" id="18577at2759"/>
<dbReference type="Proteomes" id="UP000001064">
    <property type="component" value="Unassembled WGS sequence"/>
</dbReference>
<dbReference type="Gene3D" id="1.20.1300.10">
    <property type="entry name" value="Fumarate reductase/succinate dehydrogenase, transmembrane subunit"/>
    <property type="match status" value="1"/>
</dbReference>
<evidence type="ECO:0000256" key="8">
    <source>
        <dbReference type="ARBA" id="ARBA00023128"/>
    </source>
</evidence>
<keyword evidence="9 12" id="KW-0472">Membrane</keyword>
<accession>F0ZFT7</accession>
<dbReference type="FunCoup" id="F0ZFT7">
    <property type="interactions" value="98"/>
</dbReference>
<keyword evidence="11" id="KW-0479">Metal-binding</keyword>